<evidence type="ECO:0000259" key="7">
    <source>
        <dbReference type="Pfam" id="PF18962"/>
    </source>
</evidence>
<keyword evidence="5 6" id="KW-0326">Glycosidase</keyword>
<keyword evidence="9" id="KW-1185">Reference proteome</keyword>
<keyword evidence="4 6" id="KW-0378">Hydrolase</keyword>
<reference evidence="9" key="1">
    <citation type="journal article" date="2019" name="Int. J. Syst. Evol. Microbiol.">
        <title>The Global Catalogue of Microorganisms (GCM) 10K type strain sequencing project: providing services to taxonomists for standard genome sequencing and annotation.</title>
        <authorList>
            <consortium name="The Broad Institute Genomics Platform"/>
            <consortium name="The Broad Institute Genome Sequencing Center for Infectious Disease"/>
            <person name="Wu L."/>
            <person name="Ma J."/>
        </authorList>
    </citation>
    <scope>NUCLEOTIDE SEQUENCE [LARGE SCALE GENOMIC DNA]</scope>
    <source>
        <strain evidence="9">CGMCC 1.12990</strain>
    </source>
</reference>
<proteinExistence type="inferred from homology"/>
<dbReference type="InterPro" id="IPR011683">
    <property type="entry name" value="Glyco_hydro_53"/>
</dbReference>
<dbReference type="EMBL" id="BMGS01000002">
    <property type="protein sequence ID" value="GGG33643.1"/>
    <property type="molecule type" value="Genomic_DNA"/>
</dbReference>
<evidence type="ECO:0000256" key="6">
    <source>
        <dbReference type="RuleBase" id="RU361192"/>
    </source>
</evidence>
<comment type="catalytic activity">
    <reaction evidence="1 6">
        <text>The enzyme specifically hydrolyzes (1-&gt;4)-beta-D-galactosidic linkages in type I arabinogalactans.</text>
        <dbReference type="EC" id="3.2.1.89"/>
    </reaction>
</comment>
<dbReference type="InterPro" id="IPR017853">
    <property type="entry name" value="GH"/>
</dbReference>
<dbReference type="SUPFAM" id="SSF51445">
    <property type="entry name" value="(Trans)glycosidases"/>
    <property type="match status" value="1"/>
</dbReference>
<dbReference type="PANTHER" id="PTHR34983:SF1">
    <property type="entry name" value="ARABINOGALACTAN ENDO-BETA-1,4-GALACTANASE A"/>
    <property type="match status" value="1"/>
</dbReference>
<evidence type="ECO:0000256" key="3">
    <source>
        <dbReference type="ARBA" id="ARBA00012556"/>
    </source>
</evidence>
<dbReference type="NCBIfam" id="TIGR04183">
    <property type="entry name" value="Por_Secre_tail"/>
    <property type="match status" value="1"/>
</dbReference>
<feature type="chain" id="PRO_5044972283" description="Arabinogalactan endo-beta-1,4-galactanase" evidence="6">
    <location>
        <begin position="33"/>
        <end position="603"/>
    </location>
</feature>
<accession>A0ABQ1WLE0</accession>
<dbReference type="Proteomes" id="UP000601361">
    <property type="component" value="Unassembled WGS sequence"/>
</dbReference>
<evidence type="ECO:0000313" key="9">
    <source>
        <dbReference type="Proteomes" id="UP000601361"/>
    </source>
</evidence>
<dbReference type="InterPro" id="IPR026444">
    <property type="entry name" value="Secre_tail"/>
</dbReference>
<protein>
    <recommendedName>
        <fullName evidence="3 6">Arabinogalactan endo-beta-1,4-galactanase</fullName>
        <ecNumber evidence="3 6">3.2.1.89</ecNumber>
    </recommendedName>
</protein>
<dbReference type="Gene3D" id="3.20.20.80">
    <property type="entry name" value="Glycosidases"/>
    <property type="match status" value="1"/>
</dbReference>
<sequence length="603" mass="65566">MKTSFLLTGARRLLLAGTAWCATLLFSASATAQTFAKGADTGWLQQMEANNYLFYNYQGVRQDCFQILKDKGINSIRFRVWVNPSMVDWVNGHCSPSEVVTMATRAKNLGFRIMIDFHYSDSWADPGQQTKPAAWANHSFSQLQQDVYDHTYSVMNALKANGVTPEWVQVGNEIPNGMLWPEGSTSNFAQLTQLLNKGYDAVKAVSATSKVVVHLDKGNDNARFRSFFDRLTSNGGKYDVIGMSYYPYWLNQDYTTSISSLQFNLQDMASRYGKQVVVAEVGGDCAAAPQNVYDMLVAVQNAVAGVPNGKGLGVFYWEPESYRSFSGYQLSAWGNDGKPSSALNAFLVTPTAPAPTPPSTNLLANPGFEANGAGTQTPTSWTSWANTTTNYAADKTETGGQASTYRLTHWLSAAYQVSTYQLKTGLTNGTYTLKAWVQNGGGQKACQLYAKNFGGTEKNLALPVSTTWAQIQITGIQVTNGQCEIGLWSDANAGNYCSLDNVELTLNTSSTLRSTTLSASDPEAPATHLYPNPVTDELTLTLPAGSAATTVRIYSLTGKPMLTQTLRGVARSQRLNVAGLAAGLYHVQLEGGGRTESYKFVKR</sequence>
<dbReference type="EC" id="3.2.1.89" evidence="3 6"/>
<evidence type="ECO:0000256" key="1">
    <source>
        <dbReference type="ARBA" id="ARBA00001695"/>
    </source>
</evidence>
<comment type="caution">
    <text evidence="8">The sequence shown here is derived from an EMBL/GenBank/DDBJ whole genome shotgun (WGS) entry which is preliminary data.</text>
</comment>
<evidence type="ECO:0000256" key="4">
    <source>
        <dbReference type="ARBA" id="ARBA00022801"/>
    </source>
</evidence>
<dbReference type="Gene3D" id="2.60.120.260">
    <property type="entry name" value="Galactose-binding domain-like"/>
    <property type="match status" value="1"/>
</dbReference>
<dbReference type="PANTHER" id="PTHR34983">
    <property type="entry name" value="ARABINOGALACTAN ENDO-BETA-1,4-GALACTANASE A"/>
    <property type="match status" value="1"/>
</dbReference>
<organism evidence="8 9">
    <name type="scientific">Hymenobacter glacieicola</name>
    <dbReference type="NCBI Taxonomy" id="1562124"/>
    <lineage>
        <taxon>Bacteria</taxon>
        <taxon>Pseudomonadati</taxon>
        <taxon>Bacteroidota</taxon>
        <taxon>Cytophagia</taxon>
        <taxon>Cytophagales</taxon>
        <taxon>Hymenobacteraceae</taxon>
        <taxon>Hymenobacter</taxon>
    </lineage>
</organism>
<feature type="signal peptide" evidence="6">
    <location>
        <begin position="1"/>
        <end position="32"/>
    </location>
</feature>
<evidence type="ECO:0000256" key="2">
    <source>
        <dbReference type="ARBA" id="ARBA00010687"/>
    </source>
</evidence>
<evidence type="ECO:0000313" key="8">
    <source>
        <dbReference type="EMBL" id="GGG33643.1"/>
    </source>
</evidence>
<keyword evidence="6" id="KW-0732">Signal</keyword>
<gene>
    <name evidence="8" type="ORF">GCM10011378_07630</name>
</gene>
<dbReference type="Pfam" id="PF07745">
    <property type="entry name" value="Glyco_hydro_53"/>
    <property type="match status" value="1"/>
</dbReference>
<dbReference type="RefSeq" id="WP_188556496.1">
    <property type="nucleotide sequence ID" value="NZ_BMGS01000002.1"/>
</dbReference>
<dbReference type="Pfam" id="PF18962">
    <property type="entry name" value="Por_Secre_tail"/>
    <property type="match status" value="1"/>
</dbReference>
<feature type="domain" description="Secretion system C-terminal sorting" evidence="7">
    <location>
        <begin position="529"/>
        <end position="600"/>
    </location>
</feature>
<name>A0ABQ1WLE0_9BACT</name>
<evidence type="ECO:0000256" key="5">
    <source>
        <dbReference type="ARBA" id="ARBA00023295"/>
    </source>
</evidence>
<comment type="similarity">
    <text evidence="2 6">Belongs to the glycosyl hydrolase 53 family.</text>
</comment>